<sequence>MGNVGRALFDLDHERAAWEVVASSDGRTHFVMKPNKKLAPELYGRLYADVVVDGDKTTTTPSEGDAEAVLLHHMVNCNHYFSKSI</sequence>
<comment type="caution">
    <text evidence="1">The sequence shown here is derived from an EMBL/GenBank/DDBJ whole genome shotgun (WGS) entry which is preliminary data.</text>
</comment>
<proteinExistence type="predicted"/>
<protein>
    <submittedName>
        <fullName evidence="1">Uncharacterized protein</fullName>
    </submittedName>
</protein>
<evidence type="ECO:0000313" key="1">
    <source>
        <dbReference type="EMBL" id="KAK5085077.1"/>
    </source>
</evidence>
<accession>A0ABR0K3I0</accession>
<name>A0ABR0K3I0_9EURO</name>
<keyword evidence="2" id="KW-1185">Reference proteome</keyword>
<reference evidence="1 2" key="1">
    <citation type="submission" date="2023-08" db="EMBL/GenBank/DDBJ databases">
        <title>Black Yeasts Isolated from many extreme environments.</title>
        <authorList>
            <person name="Coleine C."/>
            <person name="Stajich J.E."/>
            <person name="Selbmann L."/>
        </authorList>
    </citation>
    <scope>NUCLEOTIDE SEQUENCE [LARGE SCALE GENOMIC DNA]</scope>
    <source>
        <strain evidence="1 2">CCFEE 5885</strain>
    </source>
</reference>
<dbReference type="EMBL" id="JAVRRG010000105">
    <property type="protein sequence ID" value="KAK5085077.1"/>
    <property type="molecule type" value="Genomic_DNA"/>
</dbReference>
<organism evidence="1 2">
    <name type="scientific">Lithohypha guttulata</name>
    <dbReference type="NCBI Taxonomy" id="1690604"/>
    <lineage>
        <taxon>Eukaryota</taxon>
        <taxon>Fungi</taxon>
        <taxon>Dikarya</taxon>
        <taxon>Ascomycota</taxon>
        <taxon>Pezizomycotina</taxon>
        <taxon>Eurotiomycetes</taxon>
        <taxon>Chaetothyriomycetidae</taxon>
        <taxon>Chaetothyriales</taxon>
        <taxon>Trichomeriaceae</taxon>
        <taxon>Lithohypha</taxon>
    </lineage>
</organism>
<dbReference type="Proteomes" id="UP001345013">
    <property type="component" value="Unassembled WGS sequence"/>
</dbReference>
<evidence type="ECO:0000313" key="2">
    <source>
        <dbReference type="Proteomes" id="UP001345013"/>
    </source>
</evidence>
<gene>
    <name evidence="1" type="ORF">LTR24_007213</name>
</gene>